<dbReference type="GO" id="GO:0003700">
    <property type="term" value="F:DNA-binding transcription factor activity"/>
    <property type="evidence" value="ECO:0007669"/>
    <property type="project" value="TreeGrafter"/>
</dbReference>
<name>A0A5B2ZCP6_9GAMM</name>
<reference evidence="15 16" key="2">
    <citation type="submission" date="2019-09" db="EMBL/GenBank/DDBJ databases">
        <authorList>
            <person name="Mazur A."/>
        </authorList>
    </citation>
    <scope>NUCLEOTIDE SEQUENCE [LARGE SCALE GENOMIC DNA]</scope>
    <source>
        <strain evidence="15 16">3729k</strain>
    </source>
</reference>
<dbReference type="InterPro" id="IPR050397">
    <property type="entry name" value="Env_Response_Regulators"/>
</dbReference>
<dbReference type="EMBL" id="VUOD01000004">
    <property type="protein sequence ID" value="KAA2284851.1"/>
    <property type="molecule type" value="Genomic_DNA"/>
</dbReference>
<evidence type="ECO:0000313" key="16">
    <source>
        <dbReference type="Proteomes" id="UP000322165"/>
    </source>
</evidence>
<dbReference type="InterPro" id="IPR000595">
    <property type="entry name" value="cNMP-bd_dom"/>
</dbReference>
<keyword evidence="5" id="KW-0021">Allosteric enzyme</keyword>
<evidence type="ECO:0000259" key="13">
    <source>
        <dbReference type="PROSITE" id="PS50042"/>
    </source>
</evidence>
<evidence type="ECO:0000256" key="2">
    <source>
        <dbReference type="ARBA" id="ARBA00011738"/>
    </source>
</evidence>
<keyword evidence="9" id="KW-0238">DNA-binding</keyword>
<proteinExistence type="predicted"/>
<keyword evidence="11" id="KW-0804">Transcription</keyword>
<evidence type="ECO:0000256" key="11">
    <source>
        <dbReference type="ARBA" id="ARBA00023163"/>
    </source>
</evidence>
<evidence type="ECO:0000259" key="14">
    <source>
        <dbReference type="PROSITE" id="PS51063"/>
    </source>
</evidence>
<dbReference type="GO" id="GO:0005829">
    <property type="term" value="C:cytosol"/>
    <property type="evidence" value="ECO:0007669"/>
    <property type="project" value="TreeGrafter"/>
</dbReference>
<keyword evidence="10" id="KW-0010">Activator</keyword>
<evidence type="ECO:0000256" key="6">
    <source>
        <dbReference type="ARBA" id="ARBA00022636"/>
    </source>
</evidence>
<dbReference type="InterPro" id="IPR014710">
    <property type="entry name" value="RmlC-like_jellyroll"/>
</dbReference>
<dbReference type="SMART" id="SM00419">
    <property type="entry name" value="HTH_CRP"/>
    <property type="match status" value="1"/>
</dbReference>
<comment type="subunit">
    <text evidence="2">Homodimer.</text>
</comment>
<dbReference type="GO" id="GO:0003824">
    <property type="term" value="F:catalytic activity"/>
    <property type="evidence" value="ECO:0007669"/>
    <property type="project" value="UniProtKB-KW"/>
</dbReference>
<evidence type="ECO:0000313" key="15">
    <source>
        <dbReference type="EMBL" id="KAA2284851.1"/>
    </source>
</evidence>
<dbReference type="InterPro" id="IPR018490">
    <property type="entry name" value="cNMP-bd_dom_sf"/>
</dbReference>
<dbReference type="InterPro" id="IPR036388">
    <property type="entry name" value="WH-like_DNA-bd_sf"/>
</dbReference>
<accession>A0A5B2ZCP6</accession>
<evidence type="ECO:0000256" key="4">
    <source>
        <dbReference type="ARBA" id="ARBA00022491"/>
    </source>
</evidence>
<evidence type="ECO:0000256" key="9">
    <source>
        <dbReference type="ARBA" id="ARBA00023125"/>
    </source>
</evidence>
<dbReference type="AlphaFoldDB" id="A0A5B2ZCP6"/>
<evidence type="ECO:0000256" key="8">
    <source>
        <dbReference type="ARBA" id="ARBA00023026"/>
    </source>
</evidence>
<dbReference type="InterPro" id="IPR012318">
    <property type="entry name" value="HTH_CRP"/>
</dbReference>
<dbReference type="Proteomes" id="UP000322165">
    <property type="component" value="Unassembled WGS sequence"/>
</dbReference>
<dbReference type="PROSITE" id="PS50042">
    <property type="entry name" value="CNMP_BINDING_3"/>
    <property type="match status" value="1"/>
</dbReference>
<dbReference type="CDD" id="cd00038">
    <property type="entry name" value="CAP_ED"/>
    <property type="match status" value="1"/>
</dbReference>
<evidence type="ECO:0000256" key="10">
    <source>
        <dbReference type="ARBA" id="ARBA00023159"/>
    </source>
</evidence>
<dbReference type="SUPFAM" id="SSF51206">
    <property type="entry name" value="cAMP-binding domain-like"/>
    <property type="match status" value="1"/>
</dbReference>
<comment type="subcellular location">
    <subcellularLocation>
        <location evidence="1">Cytoplasm</location>
    </subcellularLocation>
</comment>
<keyword evidence="6" id="KW-0973">c-di-GMP</keyword>
<dbReference type="InterPro" id="IPR036390">
    <property type="entry name" value="WH_DNA-bd_sf"/>
</dbReference>
<evidence type="ECO:0000256" key="5">
    <source>
        <dbReference type="ARBA" id="ARBA00022533"/>
    </source>
</evidence>
<dbReference type="PROSITE" id="PS51063">
    <property type="entry name" value="HTH_CRP_2"/>
    <property type="match status" value="1"/>
</dbReference>
<dbReference type="SUPFAM" id="SSF46785">
    <property type="entry name" value="Winged helix' DNA-binding domain"/>
    <property type="match status" value="1"/>
</dbReference>
<dbReference type="Pfam" id="PF00027">
    <property type="entry name" value="cNMP_binding"/>
    <property type="match status" value="1"/>
</dbReference>
<keyword evidence="16" id="KW-1185">Reference proteome</keyword>
<organism evidence="15 16">
    <name type="scientific">Arenimonas fontis</name>
    <dbReference type="NCBI Taxonomy" id="2608255"/>
    <lineage>
        <taxon>Bacteria</taxon>
        <taxon>Pseudomonadati</taxon>
        <taxon>Pseudomonadota</taxon>
        <taxon>Gammaproteobacteria</taxon>
        <taxon>Lysobacterales</taxon>
        <taxon>Lysobacteraceae</taxon>
        <taxon>Arenimonas</taxon>
    </lineage>
</organism>
<gene>
    <name evidence="15" type="ORF">F0415_06240</name>
</gene>
<feature type="domain" description="HTH crp-type" evidence="14">
    <location>
        <begin position="164"/>
        <end position="237"/>
    </location>
</feature>
<keyword evidence="8" id="KW-0843">Virulence</keyword>
<dbReference type="GO" id="GO:0003677">
    <property type="term" value="F:DNA binding"/>
    <property type="evidence" value="ECO:0007669"/>
    <property type="project" value="UniProtKB-KW"/>
</dbReference>
<protein>
    <recommendedName>
        <fullName evidence="3">CRP-like protein Clp</fullName>
    </recommendedName>
    <alternativeName>
        <fullName evidence="12">Catabolite activation-like protein</fullName>
    </alternativeName>
</protein>
<evidence type="ECO:0000256" key="1">
    <source>
        <dbReference type="ARBA" id="ARBA00004496"/>
    </source>
</evidence>
<comment type="caution">
    <text evidence="15">The sequence shown here is derived from an EMBL/GenBank/DDBJ whole genome shotgun (WGS) entry which is preliminary data.</text>
</comment>
<dbReference type="CDD" id="cd00092">
    <property type="entry name" value="HTH_CRP"/>
    <property type="match status" value="1"/>
</dbReference>
<dbReference type="SMART" id="SM00100">
    <property type="entry name" value="cNMP"/>
    <property type="match status" value="1"/>
</dbReference>
<keyword evidence="7" id="KW-0805">Transcription regulation</keyword>
<dbReference type="Gene3D" id="2.60.120.10">
    <property type="entry name" value="Jelly Rolls"/>
    <property type="match status" value="1"/>
</dbReference>
<dbReference type="Pfam" id="PF13545">
    <property type="entry name" value="HTH_Crp_2"/>
    <property type="match status" value="1"/>
</dbReference>
<feature type="domain" description="Cyclic nucleotide-binding" evidence="13">
    <location>
        <begin position="30"/>
        <end position="100"/>
    </location>
</feature>
<dbReference type="PRINTS" id="PR00034">
    <property type="entry name" value="HTHCRP"/>
</dbReference>
<keyword evidence="4" id="KW-0678">Repressor</keyword>
<evidence type="ECO:0000256" key="7">
    <source>
        <dbReference type="ARBA" id="ARBA00023015"/>
    </source>
</evidence>
<dbReference type="RefSeq" id="WP_149860350.1">
    <property type="nucleotide sequence ID" value="NZ_VUOD01000004.1"/>
</dbReference>
<evidence type="ECO:0000256" key="3">
    <source>
        <dbReference type="ARBA" id="ARBA00020769"/>
    </source>
</evidence>
<dbReference type="FunFam" id="1.10.10.10:FF:000028">
    <property type="entry name" value="Fumarate/nitrate reduction transcriptional regulator Fnr"/>
    <property type="match status" value="1"/>
</dbReference>
<sequence length="258" mass="28113">MSGSGAGAVAFDLERLRRSCASCSLHVLCLPAGIGGEDLHRLEEIVRSRRPLARGEHLYRVGQGMSALYVAREGAFKTVALDSEGEEQVVGFHLPGELMGLDGMGRGRHGCDSVALTQATVCEIPMSKLEEICGEVPGLGHQLLRIIGQGINRDQSHLEMLGRKQAQERVALFLHGLSERYRLLGLPGDMFTLPMSREDIASYLGLVIETVSRTLTRLQDEGVIAVRGRKLRILDRERLDALVHAPATPARPHQAGRG</sequence>
<dbReference type="PANTHER" id="PTHR24567:SF75">
    <property type="entry name" value="FUMARATE AND NITRATE REDUCTION REGULATORY PROTEIN"/>
    <property type="match status" value="1"/>
</dbReference>
<evidence type="ECO:0000256" key="12">
    <source>
        <dbReference type="ARBA" id="ARBA00031697"/>
    </source>
</evidence>
<reference evidence="15 16" key="1">
    <citation type="submission" date="2019-09" db="EMBL/GenBank/DDBJ databases">
        <title>Arenimonas chukotkensis sp. nov., a bacterium isolated from Chukotka hot spring, Arctic region, Russia.</title>
        <authorList>
            <person name="Zayulina K.S."/>
            <person name="Prokofeva M.I."/>
            <person name="Elcheninov A.G."/>
            <person name="Novikov A."/>
            <person name="Kochetkova T.V."/>
            <person name="Kublanov I.V."/>
        </authorList>
    </citation>
    <scope>NUCLEOTIDE SEQUENCE [LARGE SCALE GENOMIC DNA]</scope>
    <source>
        <strain evidence="15 16">3729k</strain>
    </source>
</reference>
<dbReference type="PANTHER" id="PTHR24567">
    <property type="entry name" value="CRP FAMILY TRANSCRIPTIONAL REGULATORY PROTEIN"/>
    <property type="match status" value="1"/>
</dbReference>
<dbReference type="Gene3D" id="1.10.10.10">
    <property type="entry name" value="Winged helix-like DNA-binding domain superfamily/Winged helix DNA-binding domain"/>
    <property type="match status" value="1"/>
</dbReference>